<keyword evidence="9" id="KW-1185">Reference proteome</keyword>
<evidence type="ECO:0000256" key="1">
    <source>
        <dbReference type="ARBA" id="ARBA00004141"/>
    </source>
</evidence>
<dbReference type="OrthoDB" id="440553at2759"/>
<dbReference type="GO" id="GO:0022857">
    <property type="term" value="F:transmembrane transporter activity"/>
    <property type="evidence" value="ECO:0007669"/>
    <property type="project" value="InterPro"/>
</dbReference>
<feature type="compositionally biased region" description="Acidic residues" evidence="5">
    <location>
        <begin position="51"/>
        <end position="61"/>
    </location>
</feature>
<name>A0A232M0X6_9EURO</name>
<comment type="subcellular location">
    <subcellularLocation>
        <location evidence="1">Membrane</location>
        <topology evidence="1">Multi-pass membrane protein</topology>
    </subcellularLocation>
</comment>
<keyword evidence="3 6" id="KW-1133">Transmembrane helix</keyword>
<feature type="transmembrane region" description="Helical" evidence="6">
    <location>
        <begin position="603"/>
        <end position="620"/>
    </location>
</feature>
<feature type="transmembrane region" description="Helical" evidence="6">
    <location>
        <begin position="236"/>
        <end position="260"/>
    </location>
</feature>
<feature type="transmembrane region" description="Helical" evidence="6">
    <location>
        <begin position="392"/>
        <end position="413"/>
    </location>
</feature>
<dbReference type="PANTHER" id="PTHR23501:SF43">
    <property type="entry name" value="MULTIDRUG TRANSPORTER, PUTATIVE (AFU_ORTHOLOGUE AFUA_6G03040)-RELATED"/>
    <property type="match status" value="1"/>
</dbReference>
<evidence type="ECO:0000256" key="2">
    <source>
        <dbReference type="ARBA" id="ARBA00022692"/>
    </source>
</evidence>
<accession>A0A232M0X6</accession>
<dbReference type="Gene3D" id="1.20.1250.20">
    <property type="entry name" value="MFS general substrate transporter like domains"/>
    <property type="match status" value="1"/>
</dbReference>
<evidence type="ECO:0000259" key="7">
    <source>
        <dbReference type="PROSITE" id="PS50850"/>
    </source>
</evidence>
<dbReference type="PROSITE" id="PS50850">
    <property type="entry name" value="MFS"/>
    <property type="match status" value="1"/>
</dbReference>
<feature type="compositionally biased region" description="Basic and acidic residues" evidence="5">
    <location>
        <begin position="67"/>
        <end position="80"/>
    </location>
</feature>
<evidence type="ECO:0000256" key="4">
    <source>
        <dbReference type="ARBA" id="ARBA00023136"/>
    </source>
</evidence>
<evidence type="ECO:0000256" key="5">
    <source>
        <dbReference type="SAM" id="MobiDB-lite"/>
    </source>
</evidence>
<dbReference type="EMBL" id="NPHW01003204">
    <property type="protein sequence ID" value="OXV09974.1"/>
    <property type="molecule type" value="Genomic_DNA"/>
</dbReference>
<dbReference type="GO" id="GO:0005886">
    <property type="term" value="C:plasma membrane"/>
    <property type="evidence" value="ECO:0007669"/>
    <property type="project" value="TreeGrafter"/>
</dbReference>
<dbReference type="InterPro" id="IPR036259">
    <property type="entry name" value="MFS_trans_sf"/>
</dbReference>
<feature type="compositionally biased region" description="Polar residues" evidence="5">
    <location>
        <begin position="1"/>
        <end position="18"/>
    </location>
</feature>
<dbReference type="SUPFAM" id="SSF103473">
    <property type="entry name" value="MFS general substrate transporter"/>
    <property type="match status" value="1"/>
</dbReference>
<feature type="transmembrane region" description="Helical" evidence="6">
    <location>
        <begin position="203"/>
        <end position="224"/>
    </location>
</feature>
<dbReference type="PANTHER" id="PTHR23501">
    <property type="entry name" value="MAJOR FACILITATOR SUPERFAMILY"/>
    <property type="match status" value="1"/>
</dbReference>
<feature type="region of interest" description="Disordered" evidence="5">
    <location>
        <begin position="1"/>
        <end position="98"/>
    </location>
</feature>
<evidence type="ECO:0000256" key="3">
    <source>
        <dbReference type="ARBA" id="ARBA00022989"/>
    </source>
</evidence>
<dbReference type="InterPro" id="IPR020846">
    <property type="entry name" value="MFS_dom"/>
</dbReference>
<feature type="transmembrane region" description="Helical" evidence="6">
    <location>
        <begin position="318"/>
        <end position="340"/>
    </location>
</feature>
<evidence type="ECO:0000313" key="9">
    <source>
        <dbReference type="Proteomes" id="UP000243515"/>
    </source>
</evidence>
<gene>
    <name evidence="8" type="ORF">Egran_02263</name>
</gene>
<feature type="transmembrane region" description="Helical" evidence="6">
    <location>
        <begin position="115"/>
        <end position="138"/>
    </location>
</feature>
<comment type="caution">
    <text evidence="8">The sequence shown here is derived from an EMBL/GenBank/DDBJ whole genome shotgun (WGS) entry which is preliminary data.</text>
</comment>
<dbReference type="PRINTS" id="PR01036">
    <property type="entry name" value="TCRTETB"/>
</dbReference>
<dbReference type="Proteomes" id="UP000243515">
    <property type="component" value="Unassembled WGS sequence"/>
</dbReference>
<feature type="transmembrane region" description="Helical" evidence="6">
    <location>
        <begin position="179"/>
        <end position="197"/>
    </location>
</feature>
<organism evidence="8 9">
    <name type="scientific">Elaphomyces granulatus</name>
    <dbReference type="NCBI Taxonomy" id="519963"/>
    <lineage>
        <taxon>Eukaryota</taxon>
        <taxon>Fungi</taxon>
        <taxon>Dikarya</taxon>
        <taxon>Ascomycota</taxon>
        <taxon>Pezizomycotina</taxon>
        <taxon>Eurotiomycetes</taxon>
        <taxon>Eurotiomycetidae</taxon>
        <taxon>Eurotiales</taxon>
        <taxon>Elaphomycetaceae</taxon>
        <taxon>Elaphomyces</taxon>
    </lineage>
</organism>
<feature type="transmembrane region" description="Helical" evidence="6">
    <location>
        <begin position="150"/>
        <end position="167"/>
    </location>
</feature>
<feature type="transmembrane region" description="Helical" evidence="6">
    <location>
        <begin position="466"/>
        <end position="488"/>
    </location>
</feature>
<reference evidence="8 9" key="1">
    <citation type="journal article" date="2015" name="Environ. Microbiol.">
        <title>Metagenome sequence of Elaphomyces granulatus from sporocarp tissue reveals Ascomycota ectomycorrhizal fingerprints of genome expansion and a Proteobacteria-rich microbiome.</title>
        <authorList>
            <person name="Quandt C.A."/>
            <person name="Kohler A."/>
            <person name="Hesse C.N."/>
            <person name="Sharpton T.J."/>
            <person name="Martin F."/>
            <person name="Spatafora J.W."/>
        </authorList>
    </citation>
    <scope>NUCLEOTIDE SEQUENCE [LARGE SCALE GENOMIC DNA]</scope>
    <source>
        <strain evidence="8 9">OSC145934</strain>
    </source>
</reference>
<evidence type="ECO:0000313" key="8">
    <source>
        <dbReference type="EMBL" id="OXV09974.1"/>
    </source>
</evidence>
<dbReference type="InterPro" id="IPR011701">
    <property type="entry name" value="MFS"/>
</dbReference>
<evidence type="ECO:0000256" key="6">
    <source>
        <dbReference type="SAM" id="Phobius"/>
    </source>
</evidence>
<feature type="transmembrane region" description="Helical" evidence="6">
    <location>
        <begin position="500"/>
        <end position="520"/>
    </location>
</feature>
<keyword evidence="2 6" id="KW-0812">Transmembrane</keyword>
<feature type="transmembrane region" description="Helical" evidence="6">
    <location>
        <begin position="352"/>
        <end position="371"/>
    </location>
</feature>
<feature type="transmembrane region" description="Helical" evidence="6">
    <location>
        <begin position="433"/>
        <end position="454"/>
    </location>
</feature>
<feature type="domain" description="Major facilitator superfamily (MFS) profile" evidence="7">
    <location>
        <begin position="113"/>
        <end position="627"/>
    </location>
</feature>
<keyword evidence="4 6" id="KW-0472">Membrane</keyword>
<dbReference type="Pfam" id="PF07690">
    <property type="entry name" value="MFS_1"/>
    <property type="match status" value="1"/>
</dbReference>
<feature type="transmembrane region" description="Helical" evidence="6">
    <location>
        <begin position="532"/>
        <end position="552"/>
    </location>
</feature>
<dbReference type="Gene3D" id="1.20.1720.10">
    <property type="entry name" value="Multidrug resistance protein D"/>
    <property type="match status" value="1"/>
</dbReference>
<protein>
    <recommendedName>
        <fullName evidence="7">Major facilitator superfamily (MFS) profile domain-containing protein</fullName>
    </recommendedName>
</protein>
<dbReference type="AlphaFoldDB" id="A0A232M0X6"/>
<sequence>MATGSTTSVDNAALTPQSEKPLVLQEPAAEQEQDPTQKQEQKQEQEKEQEQEPAAEQEQDPQQEQTQKQEQEQEEKREQVQEQGQEQEQGQDDSQDQELQSTQFLRGWRLHVLTAGLWLALFLSTLESTIVSTALVSITNALNGFEIRDWIVTAYLLTYTGFLIIYAKLGDIFGRKTMFMSGLVIFTLFSTLCGVSTNITELIVFRAFQGLGASGIYSMTLVIAPSLVPKEQFGKYIAIISTVFALASILGPIVGGAIGATGNLKVSRFRRLMSGDSRSTPAGCVALVVIGLFLPPSKSSQDVSFRSILRNKFAFSNVQRVDILGVTLLLGASILLVFAFESAGTKYAWDSPTVITTLVIAVVMGAAFMLWERRIQNRTTVAHEPVFPPRLLNGRIMAAMMAAALFVGFPFTSVVVNIPQRSQAVYGYSPQRAGIGLLPLLLCSPVATAVSGFLTSNLNVPPVHLILAGAVLQVIGVGLTCSLPTTQIVDMTPQQYGFEAIMGVGFGLTVSTVLTLAPLVTDQEDLAVTMGALTQVRVLGGTIGLAVCATVLNTHVSTQLATILSPGQLQAISNSLSSIEQLSLAQQTAVRVAFAEGYNRQNIVLTAFSGLALVSAFFLWEKVPRKVR</sequence>
<feature type="compositionally biased region" description="Basic and acidic residues" evidence="5">
    <location>
        <begin position="35"/>
        <end position="50"/>
    </location>
</feature>
<proteinExistence type="predicted"/>